<comment type="caution">
    <text evidence="1">The sequence shown here is derived from an EMBL/GenBank/DDBJ whole genome shotgun (WGS) entry which is preliminary data.</text>
</comment>
<organism evidence="1 2">
    <name type="scientific">Citrus sinensis</name>
    <name type="common">Sweet orange</name>
    <name type="synonym">Citrus aurantium var. sinensis</name>
    <dbReference type="NCBI Taxonomy" id="2711"/>
    <lineage>
        <taxon>Eukaryota</taxon>
        <taxon>Viridiplantae</taxon>
        <taxon>Streptophyta</taxon>
        <taxon>Embryophyta</taxon>
        <taxon>Tracheophyta</taxon>
        <taxon>Spermatophyta</taxon>
        <taxon>Magnoliopsida</taxon>
        <taxon>eudicotyledons</taxon>
        <taxon>Gunneridae</taxon>
        <taxon>Pentapetalae</taxon>
        <taxon>rosids</taxon>
        <taxon>malvids</taxon>
        <taxon>Sapindales</taxon>
        <taxon>Rutaceae</taxon>
        <taxon>Aurantioideae</taxon>
        <taxon>Citrus</taxon>
    </lineage>
</organism>
<proteinExistence type="predicted"/>
<name>A0ACB8KET6_CITSI</name>
<evidence type="ECO:0000313" key="2">
    <source>
        <dbReference type="Proteomes" id="UP000829398"/>
    </source>
</evidence>
<sequence length="133" mass="14777">MLSSCAVSWSSKKQPVVTLSTTEAEFIAAASCACQGVWMRRVLEKLGHAQNESTVIHCDNNSTIKLSKNPVLHGRSKHIDIRFHFLRDLTKDGTVELVYCSTQNQIADIMTKPLKLEVFEALREGLGMCSVPE</sequence>
<reference evidence="2" key="1">
    <citation type="journal article" date="2023" name="Hortic. Res.">
        <title>A chromosome-level phased genome enabling allele-level studies in sweet orange: a case study on citrus Huanglongbing tolerance.</title>
        <authorList>
            <person name="Wu B."/>
            <person name="Yu Q."/>
            <person name="Deng Z."/>
            <person name="Duan Y."/>
            <person name="Luo F."/>
            <person name="Gmitter F. Jr."/>
        </authorList>
    </citation>
    <scope>NUCLEOTIDE SEQUENCE [LARGE SCALE GENOMIC DNA]</scope>
    <source>
        <strain evidence="2">cv. Valencia</strain>
    </source>
</reference>
<keyword evidence="2" id="KW-1185">Reference proteome</keyword>
<evidence type="ECO:0000313" key="1">
    <source>
        <dbReference type="EMBL" id="KAH9752890.1"/>
    </source>
</evidence>
<protein>
    <submittedName>
        <fullName evidence="1">Uncharacterized protein</fullName>
    </submittedName>
</protein>
<accession>A0ACB8KET6</accession>
<gene>
    <name evidence="1" type="ORF">KPL71_014885</name>
</gene>
<dbReference type="EMBL" id="CM039174">
    <property type="protein sequence ID" value="KAH9752890.1"/>
    <property type="molecule type" value="Genomic_DNA"/>
</dbReference>
<dbReference type="Proteomes" id="UP000829398">
    <property type="component" value="Chromosome 5"/>
</dbReference>